<protein>
    <recommendedName>
        <fullName evidence="6">Reticulon-like protein</fullName>
    </recommendedName>
</protein>
<dbReference type="InterPro" id="IPR045064">
    <property type="entry name" value="Reticulon-like"/>
</dbReference>
<dbReference type="AlphaFoldDB" id="A0A200QV12"/>
<keyword evidence="3 6" id="KW-0256">Endoplasmic reticulum</keyword>
<proteinExistence type="predicted"/>
<accession>A0A200QV12</accession>
<dbReference type="STRING" id="56857.A0A200QV12"/>
<evidence type="ECO:0000256" key="4">
    <source>
        <dbReference type="ARBA" id="ARBA00022989"/>
    </source>
</evidence>
<name>A0A200QV12_MACCD</name>
<comment type="subcellular location">
    <subcellularLocation>
        <location evidence="1 6">Endoplasmic reticulum membrane</location>
        <topology evidence="1 6">Multi-pass membrane protein</topology>
    </subcellularLocation>
</comment>
<dbReference type="PROSITE" id="PS50845">
    <property type="entry name" value="RETICULON"/>
    <property type="match status" value="1"/>
</dbReference>
<dbReference type="OrthoDB" id="567788at2759"/>
<organism evidence="8 9">
    <name type="scientific">Macleaya cordata</name>
    <name type="common">Five-seeded plume-poppy</name>
    <name type="synonym">Bocconia cordata</name>
    <dbReference type="NCBI Taxonomy" id="56857"/>
    <lineage>
        <taxon>Eukaryota</taxon>
        <taxon>Viridiplantae</taxon>
        <taxon>Streptophyta</taxon>
        <taxon>Embryophyta</taxon>
        <taxon>Tracheophyta</taxon>
        <taxon>Spermatophyta</taxon>
        <taxon>Magnoliopsida</taxon>
        <taxon>Ranunculales</taxon>
        <taxon>Papaveraceae</taxon>
        <taxon>Papaveroideae</taxon>
        <taxon>Macleaya</taxon>
    </lineage>
</organism>
<keyword evidence="5 6" id="KW-0472">Membrane</keyword>
<feature type="transmembrane region" description="Helical" evidence="6">
    <location>
        <begin position="46"/>
        <end position="64"/>
    </location>
</feature>
<dbReference type="GO" id="GO:0009617">
    <property type="term" value="P:response to bacterium"/>
    <property type="evidence" value="ECO:0007669"/>
    <property type="project" value="InterPro"/>
</dbReference>
<evidence type="ECO:0000256" key="2">
    <source>
        <dbReference type="ARBA" id="ARBA00022692"/>
    </source>
</evidence>
<dbReference type="FunCoup" id="A0A200QV12">
    <property type="interactions" value="157"/>
</dbReference>
<evidence type="ECO:0000256" key="3">
    <source>
        <dbReference type="ARBA" id="ARBA00022824"/>
    </source>
</evidence>
<gene>
    <name evidence="8" type="ORF">BVC80_9025g45</name>
</gene>
<keyword evidence="2 6" id="KW-0812">Transmembrane</keyword>
<evidence type="ECO:0000256" key="6">
    <source>
        <dbReference type="RuleBase" id="RU363132"/>
    </source>
</evidence>
<dbReference type="OMA" id="AQTTHYK"/>
<dbReference type="InParanoid" id="A0A200QV12"/>
<evidence type="ECO:0000259" key="7">
    <source>
        <dbReference type="PROSITE" id="PS50845"/>
    </source>
</evidence>
<evidence type="ECO:0000313" key="9">
    <source>
        <dbReference type="Proteomes" id="UP000195402"/>
    </source>
</evidence>
<evidence type="ECO:0000256" key="5">
    <source>
        <dbReference type="ARBA" id="ARBA00023136"/>
    </source>
</evidence>
<feature type="domain" description="Reticulon" evidence="7">
    <location>
        <begin position="35"/>
        <end position="216"/>
    </location>
</feature>
<dbReference type="PANTHER" id="PTHR10994:SF85">
    <property type="entry name" value="RETICULON-LIKE PROTEIN B9"/>
    <property type="match status" value="1"/>
</dbReference>
<evidence type="ECO:0000313" key="8">
    <source>
        <dbReference type="EMBL" id="OVA14260.1"/>
    </source>
</evidence>
<dbReference type="InterPro" id="IPR003388">
    <property type="entry name" value="Reticulon"/>
</dbReference>
<comment type="caution">
    <text evidence="8">The sequence shown here is derived from an EMBL/GenBank/DDBJ whole genome shotgun (WGS) entry which is preliminary data.</text>
</comment>
<keyword evidence="4 6" id="KW-1133">Transmembrane helix</keyword>
<dbReference type="GO" id="GO:0005789">
    <property type="term" value="C:endoplasmic reticulum membrane"/>
    <property type="evidence" value="ECO:0007669"/>
    <property type="project" value="UniProtKB-SubCell"/>
</dbReference>
<dbReference type="EMBL" id="MVGT01001059">
    <property type="protein sequence ID" value="OVA14260.1"/>
    <property type="molecule type" value="Genomic_DNA"/>
</dbReference>
<dbReference type="Pfam" id="PF02453">
    <property type="entry name" value="Reticulon"/>
    <property type="match status" value="1"/>
</dbReference>
<feature type="transmembrane region" description="Helical" evidence="6">
    <location>
        <begin position="71"/>
        <end position="93"/>
    </location>
</feature>
<sequence length="216" mass="24795">MPRYLSDSDSDHNQHPVRLFGRKRPLHAVFGGGRVADVLLWRKKNISAAILIGITIIWFLFEVVEYNFLTLLCHASITTMLVVFIWSNGAALFDRTPPKIPEIILSESAFKKAASTFHSKLYLLFTTIYDIACGKDLKFFILAIAFLWVLSVIGTQISTLNLVYIGLLCIGTLPALYDRYEHEVDYLASRWNRDLRKQYRKFDSKVLRKIPRGPVK</sequence>
<reference evidence="8 9" key="1">
    <citation type="journal article" date="2017" name="Mol. Plant">
        <title>The Genome of Medicinal Plant Macleaya cordata Provides New Insights into Benzylisoquinoline Alkaloids Metabolism.</title>
        <authorList>
            <person name="Liu X."/>
            <person name="Liu Y."/>
            <person name="Huang P."/>
            <person name="Ma Y."/>
            <person name="Qing Z."/>
            <person name="Tang Q."/>
            <person name="Cao H."/>
            <person name="Cheng P."/>
            <person name="Zheng Y."/>
            <person name="Yuan Z."/>
            <person name="Zhou Y."/>
            <person name="Liu J."/>
            <person name="Tang Z."/>
            <person name="Zhuo Y."/>
            <person name="Zhang Y."/>
            <person name="Yu L."/>
            <person name="Huang J."/>
            <person name="Yang P."/>
            <person name="Peng Q."/>
            <person name="Zhang J."/>
            <person name="Jiang W."/>
            <person name="Zhang Z."/>
            <person name="Lin K."/>
            <person name="Ro D.K."/>
            <person name="Chen X."/>
            <person name="Xiong X."/>
            <person name="Shang Y."/>
            <person name="Huang S."/>
            <person name="Zeng J."/>
        </authorList>
    </citation>
    <scope>NUCLEOTIDE SEQUENCE [LARGE SCALE GENOMIC DNA]</scope>
    <source>
        <strain evidence="9">cv. BLH2017</strain>
        <tissue evidence="8">Root</tissue>
    </source>
</reference>
<dbReference type="PANTHER" id="PTHR10994">
    <property type="entry name" value="RETICULON"/>
    <property type="match status" value="1"/>
</dbReference>
<dbReference type="Proteomes" id="UP000195402">
    <property type="component" value="Unassembled WGS sequence"/>
</dbReference>
<feature type="transmembrane region" description="Helical" evidence="6">
    <location>
        <begin position="139"/>
        <end position="157"/>
    </location>
</feature>
<evidence type="ECO:0000256" key="1">
    <source>
        <dbReference type="ARBA" id="ARBA00004477"/>
    </source>
</evidence>
<keyword evidence="9" id="KW-1185">Reference proteome</keyword>